<proteinExistence type="predicted"/>
<name>A0A562I7I5_MICOL</name>
<dbReference type="Proteomes" id="UP000319825">
    <property type="component" value="Unassembled WGS sequence"/>
</dbReference>
<feature type="signal peptide" evidence="1">
    <location>
        <begin position="1"/>
        <end position="29"/>
    </location>
</feature>
<dbReference type="PROSITE" id="PS51318">
    <property type="entry name" value="TAT"/>
    <property type="match status" value="1"/>
</dbReference>
<evidence type="ECO:0000313" key="3">
    <source>
        <dbReference type="Proteomes" id="UP000319825"/>
    </source>
</evidence>
<keyword evidence="1" id="KW-0732">Signal</keyword>
<gene>
    <name evidence="2" type="ORF">JD77_01643</name>
</gene>
<protein>
    <submittedName>
        <fullName evidence="2">Uncharacterized protein</fullName>
    </submittedName>
</protein>
<dbReference type="EMBL" id="VLKE01000001">
    <property type="protein sequence ID" value="TWH66685.1"/>
    <property type="molecule type" value="Genomic_DNA"/>
</dbReference>
<dbReference type="OrthoDB" id="3404025at2"/>
<keyword evidence="3" id="KW-1185">Reference proteome</keyword>
<comment type="caution">
    <text evidence="2">The sequence shown here is derived from an EMBL/GenBank/DDBJ whole genome shotgun (WGS) entry which is preliminary data.</text>
</comment>
<organism evidence="2 3">
    <name type="scientific">Micromonospora olivasterospora</name>
    <dbReference type="NCBI Taxonomy" id="1880"/>
    <lineage>
        <taxon>Bacteria</taxon>
        <taxon>Bacillati</taxon>
        <taxon>Actinomycetota</taxon>
        <taxon>Actinomycetes</taxon>
        <taxon>Micromonosporales</taxon>
        <taxon>Micromonosporaceae</taxon>
        <taxon>Micromonospora</taxon>
    </lineage>
</organism>
<feature type="chain" id="PRO_5021999970" evidence="1">
    <location>
        <begin position="30"/>
        <end position="308"/>
    </location>
</feature>
<evidence type="ECO:0000313" key="2">
    <source>
        <dbReference type="EMBL" id="TWH66685.1"/>
    </source>
</evidence>
<dbReference type="AlphaFoldDB" id="A0A562I7I5"/>
<accession>A0A562I7I5</accession>
<evidence type="ECO:0000256" key="1">
    <source>
        <dbReference type="SAM" id="SignalP"/>
    </source>
</evidence>
<dbReference type="RefSeq" id="WP_145773726.1">
    <property type="nucleotide sequence ID" value="NZ_BAAATQ010000057.1"/>
</dbReference>
<sequence length="308" mass="31334">MTRTITRRLVAGFLGAGLGLLGAAPAAQATAPGDTSVSVGRLVLDPTDRGYAGRLPVTVTYRGSAAADLELTVTEPVPGAFAGLTPTGMCFTGSPTPVRKIYCTVPGGALQPGERRRFTVDFRVLTSPRAHAMSATGGRVTVGAANGTPADDASDFPTLFRSTTGSLDDPRPYVWDTLTDASLAVGSAVLARQGDGTWLGRLPVTVRAAGDAAHDAWLEPTLPAGVSLAGIEPTAVCGSSCEVAGGRFMEGEERTVALLLRAPAEVTPGDLGTGSVRLVATFGWGDELVDVDPADNTAAFGVTAVPAG</sequence>
<dbReference type="InterPro" id="IPR006311">
    <property type="entry name" value="TAT_signal"/>
</dbReference>
<reference evidence="2 3" key="1">
    <citation type="submission" date="2019-07" db="EMBL/GenBank/DDBJ databases">
        <title>R&amp;d 2014.</title>
        <authorList>
            <person name="Klenk H.-P."/>
        </authorList>
    </citation>
    <scope>NUCLEOTIDE SEQUENCE [LARGE SCALE GENOMIC DNA]</scope>
    <source>
        <strain evidence="2 3">DSM 43868</strain>
    </source>
</reference>